<dbReference type="PANTHER" id="PTHR11360">
    <property type="entry name" value="MONOCARBOXYLATE TRANSPORTER"/>
    <property type="match status" value="1"/>
</dbReference>
<feature type="transmembrane region" description="Helical" evidence="3">
    <location>
        <begin position="152"/>
        <end position="176"/>
    </location>
</feature>
<dbReference type="EMBL" id="KZ825126">
    <property type="protein sequence ID" value="PYI20359.1"/>
    <property type="molecule type" value="Genomic_DNA"/>
</dbReference>
<comment type="similarity">
    <text evidence="2">Belongs to the major facilitator superfamily. Monocarboxylate porter (TC 2.A.1.13) family.</text>
</comment>
<proteinExistence type="inferred from homology"/>
<feature type="transmembrane region" description="Helical" evidence="3">
    <location>
        <begin position="258"/>
        <end position="279"/>
    </location>
</feature>
<feature type="transmembrane region" description="Helical" evidence="3">
    <location>
        <begin position="59"/>
        <end position="82"/>
    </location>
</feature>
<dbReference type="PANTHER" id="PTHR11360:SF305">
    <property type="entry name" value="MAJOR FACILITATOR SUPERFAMILY (MFS) PROFILE DOMAIN-CONTAINING PROTEIN"/>
    <property type="match status" value="1"/>
</dbReference>
<feature type="transmembrane region" description="Helical" evidence="3">
    <location>
        <begin position="285"/>
        <end position="306"/>
    </location>
</feature>
<feature type="transmembrane region" description="Helical" evidence="3">
    <location>
        <begin position="128"/>
        <end position="146"/>
    </location>
</feature>
<keyword evidence="3" id="KW-0472">Membrane</keyword>
<evidence type="ECO:0000256" key="2">
    <source>
        <dbReference type="ARBA" id="ARBA00006727"/>
    </source>
</evidence>
<evidence type="ECO:0000313" key="6">
    <source>
        <dbReference type="Proteomes" id="UP000249829"/>
    </source>
</evidence>
<keyword evidence="3" id="KW-1133">Transmembrane helix</keyword>
<evidence type="ECO:0000259" key="4">
    <source>
        <dbReference type="PROSITE" id="PS50850"/>
    </source>
</evidence>
<feature type="transmembrane region" description="Helical" evidence="3">
    <location>
        <begin position="379"/>
        <end position="401"/>
    </location>
</feature>
<dbReference type="InterPro" id="IPR011701">
    <property type="entry name" value="MFS"/>
</dbReference>
<keyword evidence="3" id="KW-0812">Transmembrane</keyword>
<evidence type="ECO:0000313" key="5">
    <source>
        <dbReference type="EMBL" id="PYI20359.1"/>
    </source>
</evidence>
<feature type="transmembrane region" description="Helical" evidence="3">
    <location>
        <begin position="345"/>
        <end position="367"/>
    </location>
</feature>
<gene>
    <name evidence="5" type="ORF">BO99DRAFT_442393</name>
</gene>
<dbReference type="Pfam" id="PF07690">
    <property type="entry name" value="MFS_1"/>
    <property type="match status" value="1"/>
</dbReference>
<dbReference type="Gene3D" id="1.20.1250.20">
    <property type="entry name" value="MFS general substrate transporter like domains"/>
    <property type="match status" value="2"/>
</dbReference>
<feature type="transmembrane region" description="Helical" evidence="3">
    <location>
        <begin position="421"/>
        <end position="441"/>
    </location>
</feature>
<comment type="subcellular location">
    <subcellularLocation>
        <location evidence="1">Membrane</location>
        <topology evidence="1">Multi-pass membrane protein</topology>
    </subcellularLocation>
</comment>
<dbReference type="SUPFAM" id="SSF103473">
    <property type="entry name" value="MFS general substrate transporter"/>
    <property type="match status" value="1"/>
</dbReference>
<dbReference type="GO" id="GO:0016020">
    <property type="term" value="C:membrane"/>
    <property type="evidence" value="ECO:0007669"/>
    <property type="project" value="UniProtKB-SubCell"/>
</dbReference>
<feature type="transmembrane region" description="Helical" evidence="3">
    <location>
        <begin position="215"/>
        <end position="237"/>
    </location>
</feature>
<name>A0A2V5H7X0_ASPV1</name>
<dbReference type="GO" id="GO:0022857">
    <property type="term" value="F:transmembrane transporter activity"/>
    <property type="evidence" value="ECO:0007669"/>
    <property type="project" value="InterPro"/>
</dbReference>
<dbReference type="InterPro" id="IPR036259">
    <property type="entry name" value="MFS_trans_sf"/>
</dbReference>
<evidence type="ECO:0000256" key="1">
    <source>
        <dbReference type="ARBA" id="ARBA00004141"/>
    </source>
</evidence>
<keyword evidence="6" id="KW-1185">Reference proteome</keyword>
<feature type="domain" description="Major facilitator superfamily (MFS) profile" evidence="4">
    <location>
        <begin position="257"/>
        <end position="451"/>
    </location>
</feature>
<sequence length="451" mass="46368">MASTSTSTAVQWQTAPAIELESRAPKHPLAAPTAAPADDAIMQASAQADAEVPDGGRGWVVIGACAVLTWWVIGTSYCWGVLQAALVQEGLAAASTLAFVGSLATACISFLGIANAQLIRTLGTQRSAMLGVFCLGLGSILSGFSYRNVAGLFVTQGVVFGVGISMCFMVVSTIPAQYFRAKRGTANGIVYAAGGLGGTALSFLINALLDRVGTAWTFRVIGLMTLATGLPAAWLVQQRIPIPRAAVVEWRLFRDVRFCLLFAVGAIATFPLLVPPFFLPLYVNALGMGSTAGAGVVAAFNFSSALGRLTCGFASDTIGPLNTLFGSLLLSALSMLIIWPVSTSIGPLIVFVVINGMSNGGFFSTIPTVVGNVFGSARVGVAMGMIVTGWAGGYLLGSPIAGYILDASGGEGAGTKAYRPAILYAGFMALAATGLSVGIRVKTSAKLGKRV</sequence>
<dbReference type="InterPro" id="IPR050327">
    <property type="entry name" value="Proton-linked_MCT"/>
</dbReference>
<feature type="transmembrane region" description="Helical" evidence="3">
    <location>
        <begin position="318"/>
        <end position="339"/>
    </location>
</feature>
<evidence type="ECO:0000256" key="3">
    <source>
        <dbReference type="SAM" id="Phobius"/>
    </source>
</evidence>
<dbReference type="InterPro" id="IPR020846">
    <property type="entry name" value="MFS_dom"/>
</dbReference>
<feature type="transmembrane region" description="Helical" evidence="3">
    <location>
        <begin position="94"/>
        <end position="116"/>
    </location>
</feature>
<accession>A0A2V5H7X0</accession>
<dbReference type="Proteomes" id="UP000249829">
    <property type="component" value="Unassembled WGS sequence"/>
</dbReference>
<dbReference type="OMA" id="LSYRIWA"/>
<protein>
    <submittedName>
        <fullName evidence="5">Monocarboxylate transporter</fullName>
    </submittedName>
</protein>
<organism evidence="5 6">
    <name type="scientific">Aspergillus violaceofuscus (strain CBS 115571)</name>
    <dbReference type="NCBI Taxonomy" id="1450538"/>
    <lineage>
        <taxon>Eukaryota</taxon>
        <taxon>Fungi</taxon>
        <taxon>Dikarya</taxon>
        <taxon>Ascomycota</taxon>
        <taxon>Pezizomycotina</taxon>
        <taxon>Eurotiomycetes</taxon>
        <taxon>Eurotiomycetidae</taxon>
        <taxon>Eurotiales</taxon>
        <taxon>Aspergillaceae</taxon>
        <taxon>Aspergillus</taxon>
    </lineage>
</organism>
<reference evidence="5 6" key="1">
    <citation type="submission" date="2018-02" db="EMBL/GenBank/DDBJ databases">
        <title>The genomes of Aspergillus section Nigri reveals drivers in fungal speciation.</title>
        <authorList>
            <consortium name="DOE Joint Genome Institute"/>
            <person name="Vesth T.C."/>
            <person name="Nybo J."/>
            <person name="Theobald S."/>
            <person name="Brandl J."/>
            <person name="Frisvad J.C."/>
            <person name="Nielsen K.F."/>
            <person name="Lyhne E.K."/>
            <person name="Kogle M.E."/>
            <person name="Kuo A."/>
            <person name="Riley R."/>
            <person name="Clum A."/>
            <person name="Nolan M."/>
            <person name="Lipzen A."/>
            <person name="Salamov A."/>
            <person name="Henrissat B."/>
            <person name="Wiebenga A."/>
            <person name="De vries R.P."/>
            <person name="Grigoriev I.V."/>
            <person name="Mortensen U.H."/>
            <person name="Andersen M.R."/>
            <person name="Baker S.E."/>
        </authorList>
    </citation>
    <scope>NUCLEOTIDE SEQUENCE [LARGE SCALE GENOMIC DNA]</scope>
    <source>
        <strain evidence="5 6">CBS 115571</strain>
    </source>
</reference>
<dbReference type="PROSITE" id="PS50850">
    <property type="entry name" value="MFS"/>
    <property type="match status" value="1"/>
</dbReference>
<dbReference type="AlphaFoldDB" id="A0A2V5H7X0"/>
<feature type="transmembrane region" description="Helical" evidence="3">
    <location>
        <begin position="188"/>
        <end position="209"/>
    </location>
</feature>